<dbReference type="Proteomes" id="UP001138768">
    <property type="component" value="Unassembled WGS sequence"/>
</dbReference>
<comment type="caution">
    <text evidence="1">The sequence shown here is derived from an EMBL/GenBank/DDBJ whole genome shotgun (WGS) entry which is preliminary data.</text>
</comment>
<evidence type="ECO:0000313" key="1">
    <source>
        <dbReference type="EMBL" id="MBK1621681.1"/>
    </source>
</evidence>
<dbReference type="SUPFAM" id="SSF50118">
    <property type="entry name" value="Cell growth inhibitor/plasmid maintenance toxic component"/>
    <property type="match status" value="1"/>
</dbReference>
<gene>
    <name evidence="1" type="ORF">CKO42_25490</name>
</gene>
<keyword evidence="2" id="KW-1185">Reference proteome</keyword>
<evidence type="ECO:0008006" key="3">
    <source>
        <dbReference type="Google" id="ProtNLM"/>
    </source>
</evidence>
<dbReference type="EMBL" id="NRRY01000101">
    <property type="protein sequence ID" value="MBK1621681.1"/>
    <property type="molecule type" value="Genomic_DNA"/>
</dbReference>
<protein>
    <recommendedName>
        <fullName evidence="3">Type II toxin-antitoxin system PemK/MazF family toxin</fullName>
    </recommendedName>
</protein>
<dbReference type="Gene3D" id="2.30.30.110">
    <property type="match status" value="1"/>
</dbReference>
<dbReference type="InterPro" id="IPR003477">
    <property type="entry name" value="PemK-like"/>
</dbReference>
<accession>A0A9X0WE01</accession>
<name>A0A9X0WE01_9GAMM</name>
<dbReference type="InterPro" id="IPR011067">
    <property type="entry name" value="Plasmid_toxin/cell-grow_inhib"/>
</dbReference>
<dbReference type="RefSeq" id="WP_200251716.1">
    <property type="nucleotide sequence ID" value="NZ_NRRY01000101.1"/>
</dbReference>
<sequence length="83" mass="9179">MHTAAARPGSILACPFTTYEEAAPYRARFDLPAGEAVRRSYVMVDKLTAVRRDRLWAQIGRASSQQMQQVASAMRGILGLIEP</sequence>
<evidence type="ECO:0000313" key="2">
    <source>
        <dbReference type="Proteomes" id="UP001138768"/>
    </source>
</evidence>
<reference evidence="1 2" key="1">
    <citation type="journal article" date="2020" name="Microorganisms">
        <title>Osmotic Adaptation and Compatible Solute Biosynthesis of Phototrophic Bacteria as Revealed from Genome Analyses.</title>
        <authorList>
            <person name="Imhoff J.F."/>
            <person name="Rahn T."/>
            <person name="Kunzel S."/>
            <person name="Keller A."/>
            <person name="Neulinger S.C."/>
        </authorList>
    </citation>
    <scope>NUCLEOTIDE SEQUENCE [LARGE SCALE GENOMIC DNA]</scope>
    <source>
        <strain evidence="1 2">DSM 25653</strain>
    </source>
</reference>
<proteinExistence type="predicted"/>
<dbReference type="Pfam" id="PF02452">
    <property type="entry name" value="PemK_toxin"/>
    <property type="match status" value="1"/>
</dbReference>
<dbReference type="GO" id="GO:0003677">
    <property type="term" value="F:DNA binding"/>
    <property type="evidence" value="ECO:0007669"/>
    <property type="project" value="InterPro"/>
</dbReference>
<dbReference type="AlphaFoldDB" id="A0A9X0WE01"/>
<organism evidence="1 2">
    <name type="scientific">Lamprobacter modestohalophilus</name>
    <dbReference type="NCBI Taxonomy" id="1064514"/>
    <lineage>
        <taxon>Bacteria</taxon>
        <taxon>Pseudomonadati</taxon>
        <taxon>Pseudomonadota</taxon>
        <taxon>Gammaproteobacteria</taxon>
        <taxon>Chromatiales</taxon>
        <taxon>Chromatiaceae</taxon>
        <taxon>Lamprobacter</taxon>
    </lineage>
</organism>